<keyword evidence="4 5" id="KW-0472">Membrane</keyword>
<feature type="transmembrane region" description="Helical" evidence="5">
    <location>
        <begin position="316"/>
        <end position="339"/>
    </location>
</feature>
<evidence type="ECO:0000313" key="7">
    <source>
        <dbReference type="Proteomes" id="UP001057455"/>
    </source>
</evidence>
<keyword evidence="7" id="KW-1185">Reference proteome</keyword>
<dbReference type="CDD" id="cd06174">
    <property type="entry name" value="MFS"/>
    <property type="match status" value="1"/>
</dbReference>
<accession>A0A9W5TDL5</accession>
<dbReference type="Pfam" id="PF07690">
    <property type="entry name" value="MFS_1"/>
    <property type="match status" value="1"/>
</dbReference>
<feature type="transmembrane region" description="Helical" evidence="5">
    <location>
        <begin position="381"/>
        <end position="401"/>
    </location>
</feature>
<dbReference type="GO" id="GO:0061513">
    <property type="term" value="F:glucose 6-phosphate:phosphate antiporter activity"/>
    <property type="evidence" value="ECO:0007669"/>
    <property type="project" value="TreeGrafter"/>
</dbReference>
<feature type="transmembrane region" description="Helical" evidence="5">
    <location>
        <begin position="291"/>
        <end position="310"/>
    </location>
</feature>
<feature type="transmembrane region" description="Helical" evidence="5">
    <location>
        <begin position="584"/>
        <end position="602"/>
    </location>
</feature>
<dbReference type="Proteomes" id="UP001057455">
    <property type="component" value="Unassembled WGS sequence"/>
</dbReference>
<feature type="transmembrane region" description="Helical" evidence="5">
    <location>
        <begin position="553"/>
        <end position="577"/>
    </location>
</feature>
<feature type="transmembrane region" description="Helical" evidence="5">
    <location>
        <begin position="224"/>
        <end position="241"/>
    </location>
</feature>
<dbReference type="EMBL" id="BLIY01000007">
    <property type="protein sequence ID" value="GFE53799.1"/>
    <property type="molecule type" value="Genomic_DNA"/>
</dbReference>
<dbReference type="GO" id="GO:0012505">
    <property type="term" value="C:endomembrane system"/>
    <property type="evidence" value="ECO:0007669"/>
    <property type="project" value="UniProtKB-SubCell"/>
</dbReference>
<feature type="transmembrane region" description="Helical" evidence="5">
    <location>
        <begin position="648"/>
        <end position="670"/>
    </location>
</feature>
<protein>
    <submittedName>
        <fullName evidence="6">MFS family transporter</fullName>
    </submittedName>
</protein>
<dbReference type="Gene3D" id="1.20.1250.20">
    <property type="entry name" value="MFS general substrate transporter like domains"/>
    <property type="match status" value="2"/>
</dbReference>
<evidence type="ECO:0000256" key="2">
    <source>
        <dbReference type="ARBA" id="ARBA00022692"/>
    </source>
</evidence>
<dbReference type="PANTHER" id="PTHR43826">
    <property type="entry name" value="GLUCOSE-6-PHOSPHATE EXCHANGER SLC37A4"/>
    <property type="match status" value="1"/>
</dbReference>
<dbReference type="PANTHER" id="PTHR43826:SF3">
    <property type="entry name" value="GLUCOSE-6-PHOSPHATE EXCHANGER SLC37A4"/>
    <property type="match status" value="1"/>
</dbReference>
<evidence type="ECO:0000256" key="4">
    <source>
        <dbReference type="ARBA" id="ARBA00023136"/>
    </source>
</evidence>
<dbReference type="SUPFAM" id="SSF103473">
    <property type="entry name" value="MFS general substrate transporter"/>
    <property type="match status" value="1"/>
</dbReference>
<evidence type="ECO:0000256" key="5">
    <source>
        <dbReference type="SAM" id="Phobius"/>
    </source>
</evidence>
<dbReference type="GO" id="GO:0035435">
    <property type="term" value="P:phosphate ion transmembrane transport"/>
    <property type="evidence" value="ECO:0007669"/>
    <property type="project" value="TreeGrafter"/>
</dbReference>
<dbReference type="GO" id="GO:0016020">
    <property type="term" value="C:membrane"/>
    <property type="evidence" value="ECO:0007669"/>
    <property type="project" value="UniProtKB-ARBA"/>
</dbReference>
<organism evidence="6 7">
    <name type="scientific">Babesia ovis</name>
    <dbReference type="NCBI Taxonomy" id="5869"/>
    <lineage>
        <taxon>Eukaryota</taxon>
        <taxon>Sar</taxon>
        <taxon>Alveolata</taxon>
        <taxon>Apicomplexa</taxon>
        <taxon>Aconoidasida</taxon>
        <taxon>Piroplasmida</taxon>
        <taxon>Babesiidae</taxon>
        <taxon>Babesia</taxon>
    </lineage>
</organism>
<dbReference type="OrthoDB" id="2985014at2759"/>
<evidence type="ECO:0000256" key="1">
    <source>
        <dbReference type="ARBA" id="ARBA00004127"/>
    </source>
</evidence>
<reference evidence="6" key="1">
    <citation type="submission" date="2019-12" db="EMBL/GenBank/DDBJ databases">
        <title>Genome sequence of Babesia ovis.</title>
        <authorList>
            <person name="Yamagishi J."/>
            <person name="Sevinc F."/>
            <person name="Xuan X."/>
        </authorList>
    </citation>
    <scope>NUCLEOTIDE SEQUENCE</scope>
    <source>
        <strain evidence="6">Selcuk</strain>
    </source>
</reference>
<evidence type="ECO:0000256" key="3">
    <source>
        <dbReference type="ARBA" id="ARBA00022989"/>
    </source>
</evidence>
<evidence type="ECO:0000313" key="6">
    <source>
        <dbReference type="EMBL" id="GFE53799.1"/>
    </source>
</evidence>
<dbReference type="InterPro" id="IPR051337">
    <property type="entry name" value="OPA_Antiporter"/>
</dbReference>
<comment type="caution">
    <text evidence="6">The sequence shown here is derived from an EMBL/GenBank/DDBJ whole genome shotgun (WGS) entry which is preliminary data.</text>
</comment>
<feature type="transmembrane region" description="Helical" evidence="5">
    <location>
        <begin position="676"/>
        <end position="696"/>
    </location>
</feature>
<gene>
    <name evidence="6" type="ORF">BaOVIS_012030</name>
</gene>
<dbReference type="InterPro" id="IPR036259">
    <property type="entry name" value="MFS_trans_sf"/>
</dbReference>
<keyword evidence="3 5" id="KW-1133">Transmembrane helix</keyword>
<name>A0A9W5TDL5_BABOV</name>
<dbReference type="AlphaFoldDB" id="A0A9W5TDL5"/>
<sequence length="704" mass="77845">MLASSSDDVADSFNKTVNVEASKDECLHSVTGVILDKDSERHTLDQANVAIISDNGLKDVDCYEDSNGSCSEQASLAVTLYLDSIDCSMDQESMGIDLDPGTKDSIIVREYTGVDLDIGTKESTSVQESMNVTHYQDSTEFNADKQLRRVHPKTGDASRRDDGLVDIIVETSVDEKIVTGSDVETGFKDPQTAQYTSSTATLGSVAPTGATSATTHVSYDMQRLLFSFALCWLSTFVSHVLRMPLSSTKVSIQRVMNLTTRDLTYLDTSYAVFHVLGQMSAPALSSKTHSVVLVALYQFVMGLVMMLLFVPEKLYYFIAAYGFTGFMTAPVWSVLFSHLSEWLPAEYSFPLITFWFAGSELGCMAGILICIYVDATWGWRSPYVVSGLINMVVALMLFCLYDNTKTALSNGRLVDPGAIIRGNFHDLSQYISRVRERQYVDTLIESEETPPESSTQSSTRNFILSGIGHVNREEQLQSAFMSRVYHVTNRVTVLYGKAQRLTIDYVSVLTSVSYMTRIAIASFTLKLVKHCLSSWVNFYVSTMYGFTPAQGNYLTLTLSVGSCMGNVLVAIVCRVFWKERPLTAATWFLGMSSIAVLLFSLMDFSWLVLSYFTCCLCGLFTTAAEAILMARGIKSLCERSRLTQHESLIVYGFLLAASTLGSVCQGFLVASIVDWYGWNVLLGIFVAALMGATWLLHKPSQTEK</sequence>
<comment type="subcellular location">
    <subcellularLocation>
        <location evidence="1">Endomembrane system</location>
        <topology evidence="1">Multi-pass membrane protein</topology>
    </subcellularLocation>
</comment>
<keyword evidence="2 5" id="KW-0812">Transmembrane</keyword>
<proteinExistence type="predicted"/>
<feature type="transmembrane region" description="Helical" evidence="5">
    <location>
        <begin position="351"/>
        <end position="375"/>
    </location>
</feature>
<dbReference type="InterPro" id="IPR011701">
    <property type="entry name" value="MFS"/>
</dbReference>
<feature type="transmembrane region" description="Helical" evidence="5">
    <location>
        <begin position="608"/>
        <end position="628"/>
    </location>
</feature>